<protein>
    <recommendedName>
        <fullName evidence="5">Lipoprotein</fullName>
    </recommendedName>
</protein>
<feature type="region of interest" description="Disordered" evidence="1">
    <location>
        <begin position="46"/>
        <end position="69"/>
    </location>
</feature>
<evidence type="ECO:0000256" key="1">
    <source>
        <dbReference type="SAM" id="MobiDB-lite"/>
    </source>
</evidence>
<dbReference type="Proteomes" id="UP000218151">
    <property type="component" value="Unassembled WGS sequence"/>
</dbReference>
<evidence type="ECO:0000256" key="2">
    <source>
        <dbReference type="SAM" id="SignalP"/>
    </source>
</evidence>
<comment type="caution">
    <text evidence="3">The sequence shown here is derived from an EMBL/GenBank/DDBJ whole genome shotgun (WGS) entry which is preliminary data.</text>
</comment>
<feature type="chain" id="PRO_5013240303" description="Lipoprotein" evidence="2">
    <location>
        <begin position="22"/>
        <end position="96"/>
    </location>
</feature>
<evidence type="ECO:0008006" key="5">
    <source>
        <dbReference type="Google" id="ProtNLM"/>
    </source>
</evidence>
<keyword evidence="2" id="KW-0732">Signal</keyword>
<dbReference type="OrthoDB" id="7428913at2"/>
<accession>A0A2A2SG07</accession>
<evidence type="ECO:0000313" key="4">
    <source>
        <dbReference type="Proteomes" id="UP000218151"/>
    </source>
</evidence>
<organism evidence="3 4">
    <name type="scientific">Sphingomonas lenta</name>
    <dbReference type="NCBI Taxonomy" id="1141887"/>
    <lineage>
        <taxon>Bacteria</taxon>
        <taxon>Pseudomonadati</taxon>
        <taxon>Pseudomonadota</taxon>
        <taxon>Alphaproteobacteria</taxon>
        <taxon>Sphingomonadales</taxon>
        <taxon>Sphingomonadaceae</taxon>
        <taxon>Sphingomonas</taxon>
    </lineage>
</organism>
<feature type="signal peptide" evidence="2">
    <location>
        <begin position="1"/>
        <end position="21"/>
    </location>
</feature>
<name>A0A2A2SG07_9SPHN</name>
<sequence>MRKTVLAAALALPLLSGGCIARTAWNVATAPVKVAGQVVDWTTTSQDEADRNYGREMRKKEAREGRERREYERRCRRNPDRDECRGYDGYVAANDN</sequence>
<feature type="compositionally biased region" description="Basic and acidic residues" evidence="1">
    <location>
        <begin position="48"/>
        <end position="69"/>
    </location>
</feature>
<dbReference type="RefSeq" id="WP_095998429.1">
    <property type="nucleotide sequence ID" value="NZ_NSLI01000003.1"/>
</dbReference>
<reference evidence="4" key="1">
    <citation type="submission" date="2017-09" db="EMBL/GenBank/DDBJ databases">
        <authorList>
            <person name="Feng G."/>
            <person name="Zhu H."/>
        </authorList>
    </citation>
    <scope>NUCLEOTIDE SEQUENCE [LARGE SCALE GENOMIC DNA]</scope>
    <source>
        <strain evidence="4">1PNM-20</strain>
    </source>
</reference>
<gene>
    <name evidence="3" type="ORF">CKY28_11465</name>
</gene>
<dbReference type="AlphaFoldDB" id="A0A2A2SG07"/>
<dbReference type="PROSITE" id="PS51257">
    <property type="entry name" value="PROKAR_LIPOPROTEIN"/>
    <property type="match status" value="1"/>
</dbReference>
<evidence type="ECO:0000313" key="3">
    <source>
        <dbReference type="EMBL" id="PAX08187.1"/>
    </source>
</evidence>
<keyword evidence="4" id="KW-1185">Reference proteome</keyword>
<proteinExistence type="predicted"/>
<dbReference type="EMBL" id="NSLI01000003">
    <property type="protein sequence ID" value="PAX08187.1"/>
    <property type="molecule type" value="Genomic_DNA"/>
</dbReference>